<dbReference type="Gene3D" id="2.40.50.230">
    <property type="entry name" value="Gp5 N-terminal domain"/>
    <property type="match status" value="1"/>
</dbReference>
<evidence type="ECO:0000313" key="3">
    <source>
        <dbReference type="Proteomes" id="UP000295254"/>
    </source>
</evidence>
<organism evidence="2 3">
    <name type="scientific">Pseudomonas vancouverensis</name>
    <dbReference type="NCBI Taxonomy" id="95300"/>
    <lineage>
        <taxon>Bacteria</taxon>
        <taxon>Pseudomonadati</taxon>
        <taxon>Pseudomonadota</taxon>
        <taxon>Gammaproteobacteria</taxon>
        <taxon>Pseudomonadales</taxon>
        <taxon>Pseudomonadaceae</taxon>
        <taxon>Pseudomonas</taxon>
    </lineage>
</organism>
<dbReference type="Pfam" id="PF18352">
    <property type="entry name" value="Gp138_N"/>
    <property type="match status" value="1"/>
</dbReference>
<dbReference type="Proteomes" id="UP000295254">
    <property type="component" value="Unassembled WGS sequence"/>
</dbReference>
<dbReference type="InterPro" id="IPR037026">
    <property type="entry name" value="Vgr_OB-fold_dom_sf"/>
</dbReference>
<dbReference type="InterPro" id="IPR041599">
    <property type="entry name" value="Gp138_N"/>
</dbReference>
<accession>A0A1H2MX17</accession>
<evidence type="ECO:0000259" key="1">
    <source>
        <dbReference type="Pfam" id="PF18352"/>
    </source>
</evidence>
<dbReference type="OrthoDB" id="1903830at2"/>
<dbReference type="STRING" id="95300.SAMN05216558_1318"/>
<sequence>MLESEGRAKQAKLIRDAFREVMKGVSTSIPGHVLTFSPLTQLAQVQPGIARVDINGAEFKVPPIIEVPVYFPGGDFCVEYQIDPQCEGDILFSQRCIDGWIQSGGIAANPIGRFHNMQDAMFLPGFRSQPNVLPEFQNNGVRMRNKAGTQFVWLKNDNSISMDNGVAKFDVLADGTTLMQNGAGSFRLQADGSFLINGLKITPDGDVITATGISLKNHRTSGVTPGSGTSGVPVI</sequence>
<reference evidence="3" key="1">
    <citation type="journal article" date="2019" name="bioRxiv">
        <title>Bacterially produced spermidine induces plant systemic susceptibility to pathogens.</title>
        <authorList>
            <person name="Melnyk R.A."/>
            <person name="Beskrovnaya P.A."/>
            <person name="Liu Z."/>
            <person name="Song Y."/>
            <person name="Haney C.H."/>
        </authorList>
    </citation>
    <scope>NUCLEOTIDE SEQUENCE [LARGE SCALE GENOMIC DNA]</scope>
    <source>
        <strain evidence="3">Dha-51</strain>
    </source>
</reference>
<dbReference type="EMBL" id="RRZK01000005">
    <property type="protein sequence ID" value="TDB67180.1"/>
    <property type="molecule type" value="Genomic_DNA"/>
</dbReference>
<comment type="caution">
    <text evidence="2">The sequence shown here is derived from an EMBL/GenBank/DDBJ whole genome shotgun (WGS) entry which is preliminary data.</text>
</comment>
<gene>
    <name evidence="2" type="ORF">EIY72_03790</name>
</gene>
<evidence type="ECO:0000313" key="2">
    <source>
        <dbReference type="EMBL" id="TDB67180.1"/>
    </source>
</evidence>
<protein>
    <recommendedName>
        <fullName evidence="1">Phage protein Gp138 N-terminal domain-containing protein</fullName>
    </recommendedName>
</protein>
<keyword evidence="3" id="KW-1185">Reference proteome</keyword>
<proteinExistence type="predicted"/>
<dbReference type="RefSeq" id="WP_093218220.1">
    <property type="nucleotide sequence ID" value="NZ_LT629803.1"/>
</dbReference>
<feature type="domain" description="Phage protein Gp138 N-terminal" evidence="1">
    <location>
        <begin position="29"/>
        <end position="125"/>
    </location>
</feature>
<dbReference type="AlphaFoldDB" id="A0A1H2MX17"/>
<name>A0A1H2MX17_PSEVA</name>